<organism evidence="12 13">
    <name type="scientific">Polaribacter dokdonensis DSW-5</name>
    <dbReference type="NCBI Taxonomy" id="1300348"/>
    <lineage>
        <taxon>Bacteria</taxon>
        <taxon>Pseudomonadati</taxon>
        <taxon>Bacteroidota</taxon>
        <taxon>Flavobacteriia</taxon>
        <taxon>Flavobacteriales</taxon>
        <taxon>Flavobacteriaceae</taxon>
    </lineage>
</organism>
<comment type="similarity">
    <text evidence="8 9">Belongs to the TonB-dependent receptor family.</text>
</comment>
<dbReference type="SUPFAM" id="SSF56935">
    <property type="entry name" value="Porins"/>
    <property type="match status" value="1"/>
</dbReference>
<accession>A0A1H5J196</accession>
<dbReference type="EMBL" id="FNUE01000002">
    <property type="protein sequence ID" value="SEE45428.1"/>
    <property type="molecule type" value="Genomic_DNA"/>
</dbReference>
<evidence type="ECO:0000256" key="4">
    <source>
        <dbReference type="ARBA" id="ARBA00022692"/>
    </source>
</evidence>
<dbReference type="InterPro" id="IPR039426">
    <property type="entry name" value="TonB-dep_rcpt-like"/>
</dbReference>
<evidence type="ECO:0000256" key="7">
    <source>
        <dbReference type="ARBA" id="ARBA00023237"/>
    </source>
</evidence>
<evidence type="ECO:0000259" key="11">
    <source>
        <dbReference type="Pfam" id="PF07715"/>
    </source>
</evidence>
<proteinExistence type="inferred from homology"/>
<dbReference type="PANTHER" id="PTHR30442">
    <property type="entry name" value="IRON III DICITRATE TRANSPORT PROTEIN FECA"/>
    <property type="match status" value="1"/>
</dbReference>
<dbReference type="InterPro" id="IPR012910">
    <property type="entry name" value="Plug_dom"/>
</dbReference>
<evidence type="ECO:0000313" key="13">
    <source>
        <dbReference type="Proteomes" id="UP000183071"/>
    </source>
</evidence>
<keyword evidence="7 8" id="KW-0998">Cell outer membrane</keyword>
<keyword evidence="3 8" id="KW-1134">Transmembrane beta strand</keyword>
<dbReference type="InterPro" id="IPR036942">
    <property type="entry name" value="Beta-barrel_TonB_sf"/>
</dbReference>
<evidence type="ECO:0000256" key="9">
    <source>
        <dbReference type="RuleBase" id="RU003357"/>
    </source>
</evidence>
<name>A0A1H5J196_9FLAO</name>
<feature type="domain" description="TonB-dependent receptor-like beta-barrel" evidence="10">
    <location>
        <begin position="276"/>
        <end position="732"/>
    </location>
</feature>
<evidence type="ECO:0000256" key="6">
    <source>
        <dbReference type="ARBA" id="ARBA00023136"/>
    </source>
</evidence>
<dbReference type="Proteomes" id="UP000183071">
    <property type="component" value="Unassembled WGS sequence"/>
</dbReference>
<dbReference type="InterPro" id="IPR037066">
    <property type="entry name" value="Plug_dom_sf"/>
</dbReference>
<evidence type="ECO:0000256" key="5">
    <source>
        <dbReference type="ARBA" id="ARBA00023077"/>
    </source>
</evidence>
<evidence type="ECO:0000256" key="3">
    <source>
        <dbReference type="ARBA" id="ARBA00022452"/>
    </source>
</evidence>
<keyword evidence="2 8" id="KW-0813">Transport</keyword>
<dbReference type="Pfam" id="PF00593">
    <property type="entry name" value="TonB_dep_Rec_b-barrel"/>
    <property type="match status" value="1"/>
</dbReference>
<evidence type="ECO:0000256" key="2">
    <source>
        <dbReference type="ARBA" id="ARBA00022448"/>
    </source>
</evidence>
<dbReference type="PROSITE" id="PS52016">
    <property type="entry name" value="TONB_DEPENDENT_REC_3"/>
    <property type="match status" value="1"/>
</dbReference>
<keyword evidence="4 8" id="KW-0812">Transmembrane</keyword>
<keyword evidence="13" id="KW-1185">Reference proteome</keyword>
<protein>
    <submittedName>
        <fullName evidence="12">Fe(3+) dicitrate transport protein</fullName>
    </submittedName>
</protein>
<evidence type="ECO:0000313" key="12">
    <source>
        <dbReference type="EMBL" id="SEE45428.1"/>
    </source>
</evidence>
<evidence type="ECO:0000256" key="8">
    <source>
        <dbReference type="PROSITE-ProRule" id="PRU01360"/>
    </source>
</evidence>
<evidence type="ECO:0000259" key="10">
    <source>
        <dbReference type="Pfam" id="PF00593"/>
    </source>
</evidence>
<comment type="caution">
    <text evidence="12">The sequence shown here is derived from an EMBL/GenBank/DDBJ whole genome shotgun (WGS) entry which is preliminary data.</text>
</comment>
<gene>
    <name evidence="12" type="ORF">SAMN05444353_1763</name>
</gene>
<dbReference type="InterPro" id="IPR000531">
    <property type="entry name" value="Beta-barrel_TonB"/>
</dbReference>
<keyword evidence="6 8" id="KW-0472">Membrane</keyword>
<sequence>MRLYICTRFKKLFILNLNKMKKVAVLILSFITLIISAQEKKEVAKTLDSIQQLDEVIISTTAIFGNKYVAKNRTGSAYYLSPKELQKFSFTDVNRALRTVPGVSIYEEDGFGLRPNISLRGTSPERSSKITIMEDGILIAPAPYSASSAYYFPTIARMEAVEVLKGSSQVQYGPFTTGGAINMISSQIPTEFGGKIRASYGSFNSQQLHAKVGGGNATFGYMVEYLNYGSDGFKTLPSGKDTGFDKNDIVAKFSVNLFPNSKVKQSLEFKFQYSDEVGNETYLGLTEADFNANPFSRYASSNEDKMTTDHTQYAITHKADFSKNVRLTTTAYRNNFARNWYKLNDVTFNGDKQSIANVLEDPNTLSDHFAIVNGSVNSGADAIGVKANNRAYYSQGIQSKLDYHWYNGDAFHDIEFGVRFHYDEEDRFQWVDQYSISNTGNLALTTAGVPGTDANRISSANAFASFITYRLKYKNWTFTPGLRYENISLQREDFGKSDVDRTGVNLATRENNVDVLIPGIGTNYKFSNDFSIFGGVHKGFSPPGNQDGQEPEESINYELGTRFNFLGISGEVVGFFNDYSNLLGSDLAATGGTGSLDQFNAGEVNVNGLELLVNYNFAKENATLSLPLSFGYTYTNTEFQNSFGSSNDLWGTVTVGDELPYIPKHQFNVGFSLEHSKFELNFNGRFNGEFRTLAGSGAIADNERVDSNFIVDVSGKYYVTKNLNVTANIINLLDETYAVSRVPAGLRPGHPFGAFAGLEFRF</sequence>
<dbReference type="Pfam" id="PF07715">
    <property type="entry name" value="Plug"/>
    <property type="match status" value="1"/>
</dbReference>
<comment type="subcellular location">
    <subcellularLocation>
        <location evidence="1 8">Cell outer membrane</location>
        <topology evidence="1 8">Multi-pass membrane protein</topology>
    </subcellularLocation>
</comment>
<dbReference type="Gene3D" id="2.40.170.20">
    <property type="entry name" value="TonB-dependent receptor, beta-barrel domain"/>
    <property type="match status" value="1"/>
</dbReference>
<evidence type="ECO:0000256" key="1">
    <source>
        <dbReference type="ARBA" id="ARBA00004571"/>
    </source>
</evidence>
<reference evidence="12 13" key="1">
    <citation type="submission" date="2016-10" db="EMBL/GenBank/DDBJ databases">
        <authorList>
            <person name="Varghese N."/>
            <person name="Submissions S."/>
        </authorList>
    </citation>
    <scope>NUCLEOTIDE SEQUENCE [LARGE SCALE GENOMIC DNA]</scope>
    <source>
        <strain evidence="12 13">DSW-5</strain>
    </source>
</reference>
<dbReference type="Gene3D" id="2.170.130.10">
    <property type="entry name" value="TonB-dependent receptor, plug domain"/>
    <property type="match status" value="1"/>
</dbReference>
<keyword evidence="5 9" id="KW-0798">TonB box</keyword>
<feature type="domain" description="TonB-dependent receptor plug" evidence="11">
    <location>
        <begin position="74"/>
        <end position="180"/>
    </location>
</feature>
<dbReference type="PANTHER" id="PTHR30442:SF0">
    <property type="entry name" value="FE(3+) DICITRATE TRANSPORT PROTEIN FECA"/>
    <property type="match status" value="1"/>
</dbReference>